<evidence type="ECO:0000256" key="5">
    <source>
        <dbReference type="ARBA" id="ARBA00022825"/>
    </source>
</evidence>
<dbReference type="PANTHER" id="PTHR43806">
    <property type="entry name" value="PEPTIDASE S8"/>
    <property type="match status" value="1"/>
</dbReference>
<dbReference type="SUPFAM" id="SSF49265">
    <property type="entry name" value="Fibronectin type III"/>
    <property type="match status" value="4"/>
</dbReference>
<dbReference type="CDD" id="cd04842">
    <property type="entry name" value="Peptidases_S8_Kp43_protease"/>
    <property type="match status" value="1"/>
</dbReference>
<dbReference type="CDD" id="cd00041">
    <property type="entry name" value="CUB"/>
    <property type="match status" value="1"/>
</dbReference>
<evidence type="ECO:0000256" key="4">
    <source>
        <dbReference type="ARBA" id="ARBA00022801"/>
    </source>
</evidence>
<dbReference type="SMART" id="SM00060">
    <property type="entry name" value="FN3"/>
    <property type="match status" value="7"/>
</dbReference>
<feature type="active site" description="Charge relay system" evidence="7">
    <location>
        <position position="338"/>
    </location>
</feature>
<keyword evidence="5 7" id="KW-0720">Serine protease</keyword>
<dbReference type="RefSeq" id="WP_083600610.1">
    <property type="nucleotide sequence ID" value="NZ_FSRK01000001.1"/>
</dbReference>
<dbReference type="EMBL" id="FSRK01000001">
    <property type="protein sequence ID" value="SIN73965.1"/>
    <property type="molecule type" value="Genomic_DNA"/>
</dbReference>
<dbReference type="Gene3D" id="3.40.50.200">
    <property type="entry name" value="Peptidase S8/S53 domain"/>
    <property type="match status" value="1"/>
</dbReference>
<dbReference type="SMART" id="SM00042">
    <property type="entry name" value="CUB"/>
    <property type="match status" value="2"/>
</dbReference>
<feature type="domain" description="Fibronectin type-III" evidence="9">
    <location>
        <begin position="736"/>
        <end position="825"/>
    </location>
</feature>
<evidence type="ECO:0000256" key="7">
    <source>
        <dbReference type="PROSITE-ProRule" id="PRU01240"/>
    </source>
</evidence>
<dbReference type="SUPFAM" id="SSF52743">
    <property type="entry name" value="Subtilisin-like"/>
    <property type="match status" value="1"/>
</dbReference>
<feature type="chain" id="PRO_5009935494" evidence="8">
    <location>
        <begin position="22"/>
        <end position="2048"/>
    </location>
</feature>
<reference evidence="11" key="1">
    <citation type="submission" date="2016-11" db="EMBL/GenBank/DDBJ databases">
        <authorList>
            <person name="Varghese N."/>
            <person name="Submissions S."/>
        </authorList>
    </citation>
    <scope>NUCLEOTIDE SEQUENCE [LARGE SCALE GENOMIC DNA]</scope>
    <source>
        <strain evidence="11">DSM 27623</strain>
    </source>
</reference>
<evidence type="ECO:0000256" key="6">
    <source>
        <dbReference type="ARBA" id="ARBA00023157"/>
    </source>
</evidence>
<evidence type="ECO:0000256" key="1">
    <source>
        <dbReference type="ARBA" id="ARBA00011073"/>
    </source>
</evidence>
<dbReference type="PROSITE" id="PS00138">
    <property type="entry name" value="SUBTILASE_SER"/>
    <property type="match status" value="1"/>
</dbReference>
<keyword evidence="11" id="KW-1185">Reference proteome</keyword>
<evidence type="ECO:0000256" key="3">
    <source>
        <dbReference type="ARBA" id="ARBA00022729"/>
    </source>
</evidence>
<dbReference type="Pfam" id="PF18962">
    <property type="entry name" value="Por_Secre_tail"/>
    <property type="match status" value="1"/>
</dbReference>
<dbReference type="PROSITE" id="PS51892">
    <property type="entry name" value="SUBTILASE"/>
    <property type="match status" value="1"/>
</dbReference>
<feature type="signal peptide" evidence="8">
    <location>
        <begin position="1"/>
        <end position="21"/>
    </location>
</feature>
<dbReference type="InterPro" id="IPR000859">
    <property type="entry name" value="CUB_dom"/>
</dbReference>
<dbReference type="Gene3D" id="2.60.120.290">
    <property type="entry name" value="Spermadhesin, CUB domain"/>
    <property type="match status" value="5"/>
</dbReference>
<dbReference type="InterPro" id="IPR050131">
    <property type="entry name" value="Peptidase_S8_subtilisin-like"/>
</dbReference>
<dbReference type="InterPro" id="IPR003961">
    <property type="entry name" value="FN3_dom"/>
</dbReference>
<dbReference type="InterPro" id="IPR023828">
    <property type="entry name" value="Peptidase_S8_Ser-AS"/>
</dbReference>
<protein>
    <submittedName>
        <fullName evidence="10">Serine protease, subtilisin family</fullName>
    </submittedName>
</protein>
<dbReference type="SUPFAM" id="SSF49854">
    <property type="entry name" value="Spermadhesin, CUB domain"/>
    <property type="match status" value="5"/>
</dbReference>
<evidence type="ECO:0000259" key="9">
    <source>
        <dbReference type="PROSITE" id="PS50853"/>
    </source>
</evidence>
<dbReference type="InterPro" id="IPR035914">
    <property type="entry name" value="Sperma_CUB_dom_sf"/>
</dbReference>
<dbReference type="InterPro" id="IPR008979">
    <property type="entry name" value="Galactose-bd-like_sf"/>
</dbReference>
<dbReference type="NCBIfam" id="TIGR04183">
    <property type="entry name" value="Por_Secre_tail"/>
    <property type="match status" value="1"/>
</dbReference>
<dbReference type="Gene3D" id="2.60.120.380">
    <property type="match status" value="1"/>
</dbReference>
<name>A0A1N6DT50_9FLAO</name>
<keyword evidence="4 7" id="KW-0378">Hydrolase</keyword>
<dbReference type="STRING" id="1416779.SAMN05444409_0028"/>
<evidence type="ECO:0000256" key="2">
    <source>
        <dbReference type="ARBA" id="ARBA00022670"/>
    </source>
</evidence>
<dbReference type="OrthoDB" id="9792152at2"/>
<dbReference type="PROSITE" id="PS50853">
    <property type="entry name" value="FN3"/>
    <property type="match status" value="6"/>
</dbReference>
<dbReference type="InterPro" id="IPR013783">
    <property type="entry name" value="Ig-like_fold"/>
</dbReference>
<sequence>MKKLNNQFLLICLLFSISIFSQDQQSIRRIQQSTKVDYLKSFSDNQRKKFDLSFNLANSLADHNNWRKIIITDSTYSRLVGVTKDLKPIYYMTENRNAGITSRADRLYSGGSLGISIQGEGMLAGVWDAGSPLLTHELFSNRISLSDNSPYLHPHASHVAGTIIGTDAVQNGNARGMAFKGSANAYDWDNDVAEVANAAANGLLISNHSYGYNPYYYGVEKFGKYDDDSKAFDEIHFNAPYYQMVCAAGNSRIYGVNTGKNGFDLITGHALSKNVITVAAVQEVLNYTNASSVIMSDFSSWGPSDDGRIKPDISAKGVHTFSAVNYANNSYEYYDGTSMASPSVAGTLLLLQQYYNQLNNNYMKASSLKGLMIHSADEAGVAPGPDYKFGWGLINAEKAATIIKNKNLFSKIEESSLANGETKEIILNSDGINPLVVTLAWTDPVGDLPSNTIDDPTPNLVNDLDIILSRDGTEYFPWKLDPSAVNSAATRGVNNLDNVEKIEIDTPVAGTYLLTIKHKGSLVNQSQNYSLIASGIVTKDFWFNTTQNNIKLCKTSTDNITIDFDFHTKNGFSNNVIFSVLNLPNGLSANFSPVSLSAEGNFTLNILGISSLQKGKYNIIVKGQSGTDTFEYPISFIIYDSNVSVPNLLTPTNNNLSVNYNNTEFTWSSDSNSESYLLEISKDSNFSVKESYTVSTNRYSKNLSIGTKYYWRVKGINECGESSFSVVNSFNTYCDPPQYLQLVSAGTSSLTVSWSSNSSSGKWEIESVPAGTTPTGTGNIVTSSPYIITNLIKNTCYDVYVRIVCGDEGSYSPWIKGSNFCTTADYCGGDHFYDSGGAYGNYPPGESLIKAIYPENAGDRVVATFNKFNVESCCSYFTIYDGPNAGGSILFSGTNMQLPYTFRSSHPTGALSFSFYAYGNGGEGWDATISCEPKPACPTVPKNILLTNSQPSLITFSWEDTSNATQWQVEVVPAGSIPTGVGENISQKSFTKSGLSTNTCYDVYVRSICATGFSDWSNPERLCTSPDYCAGDHFYDSGGPNGNYKDNENWTKTIYPAIAGNRVRAVFNEFALESCCDRLIIYNGPDKNSPVLFNSGSMSDLPAAFRSTHTSGALTFTFTSDGSSVKSGWDAEIFCEPIPACAEYPKSITLQTAALNSLRVNWTDNSNATQWEIEAVKDGNNPTGQGVIVSTKPYTVTGLDSNSIYRIYIRSLCSAGTSEWSSSPKFATLADYCGGDHFYDSGGFSGGYSNNYESYTKTIYPSKNGDRVKAIFDLFDINQYDQFTVYNGSNAYGSQTLYSSYGNLTPPGTLVSTDILTGALTFYFYTSGNTNNRSGWDARIVCEPMPACPNAPGEITLQSSTLNTMTINWPENSNATQWEIEVVKDGNSPTGAGTIISSHPYTITGLQSNTCYKVYIRSICSGGNSTWTVSKLFCTQGDYCGGDHFYDSGGALSGYPTTYEYFTKTIYPTGNGNRVKAVFEMFDINQYDSFTVYNGTNTYSDNVLYSYNYGNSAPPTTISSTDINTGALTFYFSTSGNNSNKAGWDAKIICEPMPACPNPPTYINLQNSGLNTLTFNWTDNSNANQWEVEAVKDGDVPTGIGTIVSSRTYTISGLIRNTCYKVYIRSVCAGGKSEWGVSKLVCTQADYCAGDHFYDLGGRLSNYPNNEYLTKTIYPSGTGNRVKAIFDLFDIHQYDQFMVYDGPYSYGNTILYNSYNNSTLPGTLVSTDPSGALTFVFNPTYSNNNQKAGWDAQIICEPLPPCARKPTLITLERSTSNSLNVNWTENSNATQWEIEIVKFGQTPTGQGTLVNAKSYLISNLLEDTCYDVYVRSICTVGNSEWTKSSIAFCTTPNYCGDHFYDSGGTNGNYKDNENWIKTIYPMSAGKLVSAKFTLFNLESCCDRLTIYNGPDILSPILFSSGSMQSLPQTYKSSHYSGALTFRFTSDSSSTYPGWDALINCDENLSVEYSDKENIKIFPNPVTTGILNIDSPVEIKKFEIFDASSKMIIQKMISDKNLKIDIAHIASGSYVIRLTDRNSEIHTFKIIKK</sequence>
<dbReference type="InterPro" id="IPR000209">
    <property type="entry name" value="Peptidase_S8/S53_dom"/>
</dbReference>
<feature type="domain" description="Fibronectin type-III" evidence="9">
    <location>
        <begin position="1144"/>
        <end position="1231"/>
    </location>
</feature>
<keyword evidence="2 7" id="KW-0645">Protease</keyword>
<keyword evidence="3 8" id="KW-0732">Signal</keyword>
<dbReference type="GO" id="GO:0006508">
    <property type="term" value="P:proteolysis"/>
    <property type="evidence" value="ECO:0007669"/>
    <property type="project" value="UniProtKB-KW"/>
</dbReference>
<evidence type="ECO:0000313" key="10">
    <source>
        <dbReference type="EMBL" id="SIN73965.1"/>
    </source>
</evidence>
<evidence type="ECO:0000313" key="11">
    <source>
        <dbReference type="Proteomes" id="UP000185207"/>
    </source>
</evidence>
<dbReference type="GO" id="GO:0004252">
    <property type="term" value="F:serine-type endopeptidase activity"/>
    <property type="evidence" value="ECO:0007669"/>
    <property type="project" value="UniProtKB-UniRule"/>
</dbReference>
<dbReference type="Proteomes" id="UP000185207">
    <property type="component" value="Unassembled WGS sequence"/>
</dbReference>
<feature type="domain" description="Fibronectin type-III" evidence="9">
    <location>
        <begin position="1351"/>
        <end position="1438"/>
    </location>
</feature>
<dbReference type="SUPFAM" id="SSF49785">
    <property type="entry name" value="Galactose-binding domain-like"/>
    <property type="match status" value="1"/>
</dbReference>
<keyword evidence="6" id="KW-1015">Disulfide bond</keyword>
<dbReference type="InterPro" id="IPR036852">
    <property type="entry name" value="Peptidase_S8/S53_dom_sf"/>
</dbReference>
<feature type="domain" description="Fibronectin type-III" evidence="9">
    <location>
        <begin position="1765"/>
        <end position="1853"/>
    </location>
</feature>
<proteinExistence type="inferred from homology"/>
<feature type="active site" description="Charge relay system" evidence="7">
    <location>
        <position position="128"/>
    </location>
</feature>
<feature type="domain" description="Fibronectin type-III" evidence="9">
    <location>
        <begin position="940"/>
        <end position="1027"/>
    </location>
</feature>
<gene>
    <name evidence="10" type="ORF">SAMN05444409_0028</name>
</gene>
<dbReference type="Pfam" id="PF00041">
    <property type="entry name" value="fn3"/>
    <property type="match status" value="4"/>
</dbReference>
<dbReference type="Gene3D" id="2.60.40.10">
    <property type="entry name" value="Immunoglobulins"/>
    <property type="match status" value="7"/>
</dbReference>
<evidence type="ECO:0000256" key="8">
    <source>
        <dbReference type="SAM" id="SignalP"/>
    </source>
</evidence>
<dbReference type="InterPro" id="IPR026444">
    <property type="entry name" value="Secre_tail"/>
</dbReference>
<dbReference type="CDD" id="cd00063">
    <property type="entry name" value="FN3"/>
    <property type="match status" value="5"/>
</dbReference>
<dbReference type="PANTHER" id="PTHR43806:SF11">
    <property type="entry name" value="CEREVISIN-RELATED"/>
    <property type="match status" value="1"/>
</dbReference>
<comment type="similarity">
    <text evidence="1 7">Belongs to the peptidase S8 family.</text>
</comment>
<dbReference type="Pfam" id="PF00082">
    <property type="entry name" value="Peptidase_S8"/>
    <property type="match status" value="1"/>
</dbReference>
<dbReference type="InterPro" id="IPR036116">
    <property type="entry name" value="FN3_sf"/>
</dbReference>
<organism evidence="10 11">
    <name type="scientific">Epilithonimonas zeae</name>
    <dbReference type="NCBI Taxonomy" id="1416779"/>
    <lineage>
        <taxon>Bacteria</taxon>
        <taxon>Pseudomonadati</taxon>
        <taxon>Bacteroidota</taxon>
        <taxon>Flavobacteriia</taxon>
        <taxon>Flavobacteriales</taxon>
        <taxon>Weeksellaceae</taxon>
        <taxon>Chryseobacterium group</taxon>
        <taxon>Epilithonimonas</taxon>
    </lineage>
</organism>
<feature type="active site" description="Charge relay system" evidence="7">
    <location>
        <position position="155"/>
    </location>
</feature>
<feature type="domain" description="Fibronectin type-III" evidence="9">
    <location>
        <begin position="1559"/>
        <end position="1646"/>
    </location>
</feature>
<dbReference type="InterPro" id="IPR034058">
    <property type="entry name" value="TagA/B/C/D_pept_dom"/>
</dbReference>
<accession>A0A1N6DT50</accession>